<dbReference type="EMBL" id="HBUF01267421">
    <property type="protein sequence ID" value="CAG6684485.1"/>
    <property type="molecule type" value="Transcribed_RNA"/>
</dbReference>
<dbReference type="EMBL" id="HBUF01267419">
    <property type="protein sequence ID" value="CAG6684475.1"/>
    <property type="molecule type" value="Transcribed_RNA"/>
</dbReference>
<organism evidence="2">
    <name type="scientific">Cacopsylla melanoneura</name>
    <dbReference type="NCBI Taxonomy" id="428564"/>
    <lineage>
        <taxon>Eukaryota</taxon>
        <taxon>Metazoa</taxon>
        <taxon>Ecdysozoa</taxon>
        <taxon>Arthropoda</taxon>
        <taxon>Hexapoda</taxon>
        <taxon>Insecta</taxon>
        <taxon>Pterygota</taxon>
        <taxon>Neoptera</taxon>
        <taxon>Paraneoptera</taxon>
        <taxon>Hemiptera</taxon>
        <taxon>Sternorrhyncha</taxon>
        <taxon>Psylloidea</taxon>
        <taxon>Psyllidae</taxon>
        <taxon>Psyllinae</taxon>
        <taxon>Cacopsylla</taxon>
    </lineage>
</organism>
<keyword evidence="1" id="KW-0812">Transmembrane</keyword>
<evidence type="ECO:0000313" key="2">
    <source>
        <dbReference type="EMBL" id="CAG6684475.1"/>
    </source>
</evidence>
<keyword evidence="1" id="KW-1133">Transmembrane helix</keyword>
<evidence type="ECO:0000256" key="1">
    <source>
        <dbReference type="SAM" id="Phobius"/>
    </source>
</evidence>
<sequence length="147" mass="16444">MSLMDNVNVRLGLEEDNVTNARPTTGVIPMLNVSLVIVTIVVLLVVNVTGTMAPVCVSKEWEERGVMCVQEDTLVLPLTAVLAANVLIIGILFSKTFKNKQPNSSMMHQILNRLEHMEHTRKNLNSSKRKLKMSNPLWKIPLEAHMT</sequence>
<dbReference type="EMBL" id="HBUF01267420">
    <property type="protein sequence ID" value="CAG6684480.1"/>
    <property type="molecule type" value="Transcribed_RNA"/>
</dbReference>
<reference evidence="2" key="1">
    <citation type="submission" date="2021-05" db="EMBL/GenBank/DDBJ databases">
        <authorList>
            <person name="Alioto T."/>
            <person name="Alioto T."/>
            <person name="Gomez Garrido J."/>
        </authorList>
    </citation>
    <scope>NUCLEOTIDE SEQUENCE</scope>
</reference>
<dbReference type="EMBL" id="HBUF01267417">
    <property type="protein sequence ID" value="CAG6684465.1"/>
    <property type="molecule type" value="Transcribed_RNA"/>
</dbReference>
<feature type="transmembrane region" description="Helical" evidence="1">
    <location>
        <begin position="31"/>
        <end position="54"/>
    </location>
</feature>
<proteinExistence type="predicted"/>
<name>A0A8D8T9S5_9HEMI</name>
<feature type="transmembrane region" description="Helical" evidence="1">
    <location>
        <begin position="74"/>
        <end position="93"/>
    </location>
</feature>
<dbReference type="AlphaFoldDB" id="A0A8D8T9S5"/>
<dbReference type="EMBL" id="HBUF01267416">
    <property type="protein sequence ID" value="CAG6684460.1"/>
    <property type="molecule type" value="Transcribed_RNA"/>
</dbReference>
<dbReference type="EMBL" id="HBUF01267415">
    <property type="protein sequence ID" value="CAG6684455.1"/>
    <property type="molecule type" value="Transcribed_RNA"/>
</dbReference>
<accession>A0A8D8T9S5</accession>
<dbReference type="EMBL" id="HBUF01267418">
    <property type="protein sequence ID" value="CAG6684470.1"/>
    <property type="molecule type" value="Transcribed_RNA"/>
</dbReference>
<dbReference type="EMBL" id="HBUF01267414">
    <property type="protein sequence ID" value="CAG6684450.1"/>
    <property type="molecule type" value="Transcribed_RNA"/>
</dbReference>
<keyword evidence="1" id="KW-0472">Membrane</keyword>
<protein>
    <submittedName>
        <fullName evidence="2">Uncharacterized protein</fullName>
    </submittedName>
</protein>